<dbReference type="InterPro" id="IPR007456">
    <property type="entry name" value="Smg"/>
</dbReference>
<dbReference type="KEGG" id="pef:A7E78_08355"/>
<dbReference type="Proteomes" id="UP000182517">
    <property type="component" value="Chromosome"/>
</dbReference>
<keyword evidence="2" id="KW-1185">Reference proteome</keyword>
<protein>
    <recommendedName>
        <fullName evidence="3">Protein Smg homolog</fullName>
    </recommendedName>
</protein>
<reference evidence="1 2" key="1">
    <citation type="journal article" date="2017" name="Genome Announc.">
        <title>Complete Genome Sequences of Two Acetylene-Fermenting Pelobacter acetylenicus Strains.</title>
        <authorList>
            <person name="Sutton J.M."/>
            <person name="Baesman S.M."/>
            <person name="Fierst J.L."/>
            <person name="Poret-Peterson A.T."/>
            <person name="Oremland R.S."/>
            <person name="Dunlap D.S."/>
            <person name="Akob D.M."/>
        </authorList>
    </citation>
    <scope>NUCLEOTIDE SEQUENCE [LARGE SCALE GENOMIC DNA]</scope>
    <source>
        <strain evidence="1 2">SFB93</strain>
    </source>
</reference>
<dbReference type="PANTHER" id="PTHR38692:SF1">
    <property type="entry name" value="PROTEIN SMG"/>
    <property type="match status" value="1"/>
</dbReference>
<organism evidence="1 2">
    <name type="scientific">Syntrophotalea acetylenivorans</name>
    <dbReference type="NCBI Taxonomy" id="1842532"/>
    <lineage>
        <taxon>Bacteria</taxon>
        <taxon>Pseudomonadati</taxon>
        <taxon>Thermodesulfobacteriota</taxon>
        <taxon>Desulfuromonadia</taxon>
        <taxon>Desulfuromonadales</taxon>
        <taxon>Syntrophotaleaceae</taxon>
        <taxon>Syntrophotalea</taxon>
    </lineage>
</organism>
<evidence type="ECO:0008006" key="3">
    <source>
        <dbReference type="Google" id="ProtNLM"/>
    </source>
</evidence>
<gene>
    <name evidence="1" type="ORF">A7E78_08355</name>
</gene>
<sequence>MTGNPLKERVLAIVSIIAQYVAEENRLPSSSDIVEDLLASGFEAEEIDAAFLWMENFSSQQSDVSANPELTIPSQRIFTREECQAISCEGRGFLTQIRGLGILDDASQEDIIQKAVQLDEDEMTLADVKNLTALTLLTKSHNDWLREVDCFMDDDWTRLYH</sequence>
<dbReference type="EMBL" id="CP015519">
    <property type="protein sequence ID" value="APG27844.1"/>
    <property type="molecule type" value="Genomic_DNA"/>
</dbReference>
<dbReference type="OrthoDB" id="5401951at2"/>
<dbReference type="AlphaFoldDB" id="A0A1L3GPK2"/>
<accession>A0A1L3GPK2</accession>
<dbReference type="PANTHER" id="PTHR38692">
    <property type="entry name" value="PROTEIN SMG"/>
    <property type="match status" value="1"/>
</dbReference>
<proteinExistence type="predicted"/>
<dbReference type="Pfam" id="PF04361">
    <property type="entry name" value="DUF494"/>
    <property type="match status" value="1"/>
</dbReference>
<dbReference type="STRING" id="1842532.A7E78_08355"/>
<name>A0A1L3GPK2_9BACT</name>
<evidence type="ECO:0000313" key="2">
    <source>
        <dbReference type="Proteomes" id="UP000182517"/>
    </source>
</evidence>
<dbReference type="RefSeq" id="WP_072283808.1">
    <property type="nucleotide sequence ID" value="NZ_CP015519.1"/>
</dbReference>
<evidence type="ECO:0000313" key="1">
    <source>
        <dbReference type="EMBL" id="APG27844.1"/>
    </source>
</evidence>